<evidence type="ECO:0000256" key="1">
    <source>
        <dbReference type="SAM" id="MobiDB-lite"/>
    </source>
</evidence>
<dbReference type="RefSeq" id="WP_116065004.1">
    <property type="nucleotide sequence ID" value="NZ_QRDZ01000040.1"/>
</dbReference>
<organism evidence="2 3">
    <name type="scientific">Cohnella phaseoli</name>
    <dbReference type="NCBI Taxonomy" id="456490"/>
    <lineage>
        <taxon>Bacteria</taxon>
        <taxon>Bacillati</taxon>
        <taxon>Bacillota</taxon>
        <taxon>Bacilli</taxon>
        <taxon>Bacillales</taxon>
        <taxon>Paenibacillaceae</taxon>
        <taxon>Cohnella</taxon>
    </lineage>
</organism>
<feature type="region of interest" description="Disordered" evidence="1">
    <location>
        <begin position="390"/>
        <end position="435"/>
    </location>
</feature>
<evidence type="ECO:0000313" key="2">
    <source>
        <dbReference type="EMBL" id="RED56204.1"/>
    </source>
</evidence>
<feature type="region of interest" description="Disordered" evidence="1">
    <location>
        <begin position="1"/>
        <end position="182"/>
    </location>
</feature>
<keyword evidence="3" id="KW-1185">Reference proteome</keyword>
<comment type="caution">
    <text evidence="2">The sequence shown here is derived from an EMBL/GenBank/DDBJ whole genome shotgun (WGS) entry which is preliminary data.</text>
</comment>
<name>A0A3D9I372_9BACL</name>
<evidence type="ECO:0000313" key="3">
    <source>
        <dbReference type="Proteomes" id="UP000256977"/>
    </source>
</evidence>
<dbReference type="OrthoDB" id="2678481at2"/>
<accession>A0A3D9I372</accession>
<gene>
    <name evidence="2" type="ORF">DFP98_14044</name>
</gene>
<proteinExistence type="predicted"/>
<feature type="compositionally biased region" description="Basic and acidic residues" evidence="1">
    <location>
        <begin position="169"/>
        <end position="182"/>
    </location>
</feature>
<dbReference type="AlphaFoldDB" id="A0A3D9I372"/>
<protein>
    <submittedName>
        <fullName evidence="2">Uncharacterized protein</fullName>
    </submittedName>
</protein>
<feature type="compositionally biased region" description="Basic and acidic residues" evidence="1">
    <location>
        <begin position="1"/>
        <end position="25"/>
    </location>
</feature>
<feature type="compositionally biased region" description="Basic and acidic residues" evidence="1">
    <location>
        <begin position="37"/>
        <end position="48"/>
    </location>
</feature>
<dbReference type="EMBL" id="QRDZ01000040">
    <property type="protein sequence ID" value="RED56204.1"/>
    <property type="molecule type" value="Genomic_DNA"/>
</dbReference>
<reference evidence="2 3" key="1">
    <citation type="submission" date="2018-07" db="EMBL/GenBank/DDBJ databases">
        <title>Genomic Encyclopedia of Type Strains, Phase III (KMG-III): the genomes of soil and plant-associated and newly described type strains.</title>
        <authorList>
            <person name="Whitman W."/>
        </authorList>
    </citation>
    <scope>NUCLEOTIDE SEQUENCE [LARGE SCALE GENOMIC DNA]</scope>
    <source>
        <strain evidence="2 3">CECT 7287</strain>
    </source>
</reference>
<feature type="compositionally biased region" description="Basic and acidic residues" evidence="1">
    <location>
        <begin position="403"/>
        <end position="421"/>
    </location>
</feature>
<feature type="compositionally biased region" description="Acidic residues" evidence="1">
    <location>
        <begin position="75"/>
        <end position="85"/>
    </location>
</feature>
<feature type="compositionally biased region" description="Acidic residues" evidence="1">
    <location>
        <begin position="26"/>
        <end position="36"/>
    </location>
</feature>
<dbReference type="Proteomes" id="UP000256977">
    <property type="component" value="Unassembled WGS sequence"/>
</dbReference>
<sequence>MPKTTEARKGEESSTRRRSLSRSDEDLQEQSETESQESDKSAILERLKAQGAVRVFPGMGGPGASKGAEQPSAEEAPEMEEEAEEAPMQSSVPGVEAPSEAPSGPVAEGPKAGGESESSGGESEEAGGGIDSAFHERVQKTTDAANNPKWYDLPQHIRNKRYGKWDLSQSRDRSGNRERDVNLEEDVRTNKIENRLMPGKFAVRQKAKNAINDMVQNPGQTAVGMIPLAGAALKQKMAEKYDVKERDLLRGIAATTGNEAIKESSASQAQAVGTKIKADRVKAGISTVAGIAGNIVPGASVATSAVSTAAGVVGDIATGDSRNQVHKARARQEARRDMGKKEFSAYDNIDEFIGLEKQRHALVAAGQGKAGAEAPSVDSDEQVKRLTAHARGETQHHKFYKQRAKEVEKERAEAAKPKTEEGGIMSRMKRLFGRT</sequence>